<dbReference type="CDD" id="cd14855">
    <property type="entry name" value="TRAPPC1_MUM2"/>
    <property type="match status" value="1"/>
</dbReference>
<dbReference type="InterPro" id="IPR011012">
    <property type="entry name" value="Longin-like_dom_sf"/>
</dbReference>
<evidence type="ECO:0000256" key="5">
    <source>
        <dbReference type="ARBA" id="ARBA00038167"/>
    </source>
</evidence>
<evidence type="ECO:0000313" key="8">
    <source>
        <dbReference type="Proteomes" id="UP000094112"/>
    </source>
</evidence>
<dbReference type="GO" id="GO:1990072">
    <property type="term" value="C:TRAPPIII protein complex"/>
    <property type="evidence" value="ECO:0007669"/>
    <property type="project" value="EnsemblFungi"/>
</dbReference>
<organism evidence="7 8">
    <name type="scientific">Wickerhamomyces anomalus (strain ATCC 58044 / CBS 1984 / NCYC 433 / NRRL Y-366-8)</name>
    <name type="common">Yeast</name>
    <name type="synonym">Hansenula anomala</name>
    <dbReference type="NCBI Taxonomy" id="683960"/>
    <lineage>
        <taxon>Eukaryota</taxon>
        <taxon>Fungi</taxon>
        <taxon>Dikarya</taxon>
        <taxon>Ascomycota</taxon>
        <taxon>Saccharomycotina</taxon>
        <taxon>Saccharomycetes</taxon>
        <taxon>Phaffomycetales</taxon>
        <taxon>Wickerhamomycetaceae</taxon>
        <taxon>Wickerhamomyces</taxon>
    </lineage>
</organism>
<evidence type="ECO:0000256" key="6">
    <source>
        <dbReference type="RuleBase" id="RU366065"/>
    </source>
</evidence>
<dbReference type="SMART" id="SM01399">
    <property type="entry name" value="Sybindin"/>
    <property type="match status" value="1"/>
</dbReference>
<dbReference type="Proteomes" id="UP000094112">
    <property type="component" value="Unassembled WGS sequence"/>
</dbReference>
<evidence type="ECO:0000256" key="1">
    <source>
        <dbReference type="ARBA" id="ARBA00022448"/>
    </source>
</evidence>
<evidence type="ECO:0000313" key="7">
    <source>
        <dbReference type="EMBL" id="ODQ56779.1"/>
    </source>
</evidence>
<dbReference type="Pfam" id="PF04099">
    <property type="entry name" value="Sybindin"/>
    <property type="match status" value="1"/>
</dbReference>
<dbReference type="SUPFAM" id="SSF64356">
    <property type="entry name" value="SNARE-like"/>
    <property type="match status" value="1"/>
</dbReference>
<comment type="subcellular location">
    <subcellularLocation>
        <location evidence="6">Endoplasmic reticulum</location>
    </subcellularLocation>
    <subcellularLocation>
        <location evidence="6">Golgi apparatus</location>
        <location evidence="6">cis-Golgi network</location>
    </subcellularLocation>
</comment>
<proteinExistence type="inferred from homology"/>
<dbReference type="GO" id="GO:0006888">
    <property type="term" value="P:endoplasmic reticulum to Golgi vesicle-mediated transport"/>
    <property type="evidence" value="ECO:0007669"/>
    <property type="project" value="UniProtKB-UniRule"/>
</dbReference>
<accession>A0A1E3NUB8</accession>
<reference evidence="7 8" key="1">
    <citation type="journal article" date="2016" name="Proc. Natl. Acad. Sci. U.S.A.">
        <title>Comparative genomics of biotechnologically important yeasts.</title>
        <authorList>
            <person name="Riley R."/>
            <person name="Haridas S."/>
            <person name="Wolfe K.H."/>
            <person name="Lopes M.R."/>
            <person name="Hittinger C.T."/>
            <person name="Goeker M."/>
            <person name="Salamov A.A."/>
            <person name="Wisecaver J.H."/>
            <person name="Long T.M."/>
            <person name="Calvey C.H."/>
            <person name="Aerts A.L."/>
            <person name="Barry K.W."/>
            <person name="Choi C."/>
            <person name="Clum A."/>
            <person name="Coughlan A.Y."/>
            <person name="Deshpande S."/>
            <person name="Douglass A.P."/>
            <person name="Hanson S.J."/>
            <person name="Klenk H.-P."/>
            <person name="LaButti K.M."/>
            <person name="Lapidus A."/>
            <person name="Lindquist E.A."/>
            <person name="Lipzen A.M."/>
            <person name="Meier-Kolthoff J.P."/>
            <person name="Ohm R.A."/>
            <person name="Otillar R.P."/>
            <person name="Pangilinan J.L."/>
            <person name="Peng Y."/>
            <person name="Rokas A."/>
            <person name="Rosa C.A."/>
            <person name="Scheuner C."/>
            <person name="Sibirny A.A."/>
            <person name="Slot J.C."/>
            <person name="Stielow J.B."/>
            <person name="Sun H."/>
            <person name="Kurtzman C.P."/>
            <person name="Blackwell M."/>
            <person name="Grigoriev I.V."/>
            <person name="Jeffries T.W."/>
        </authorList>
    </citation>
    <scope>NUCLEOTIDE SEQUENCE [LARGE SCALE GENOMIC DNA]</scope>
    <source>
        <strain evidence="8">ATCC 58044 / CBS 1984 / NCYC 433 / NRRL Y-366-8</strain>
    </source>
</reference>
<comment type="subunit">
    <text evidence="6">Part of the multisubunit transport protein particle (TRAPP) complex.</text>
</comment>
<gene>
    <name evidence="7" type="ORF">WICANDRAFT_81612</name>
</gene>
<evidence type="ECO:0000256" key="4">
    <source>
        <dbReference type="ARBA" id="ARBA00023034"/>
    </source>
</evidence>
<name>A0A1E3NUB8_WICAA</name>
<comment type="similarity">
    <text evidence="5">Belongs to the TRAPP small subunits family. BET5 subfamily.</text>
</comment>
<dbReference type="GO" id="GO:0005085">
    <property type="term" value="F:guanyl-nucleotide exchange factor activity"/>
    <property type="evidence" value="ECO:0007669"/>
    <property type="project" value="EnsemblFungi"/>
</dbReference>
<dbReference type="GO" id="GO:0005783">
    <property type="term" value="C:endoplasmic reticulum"/>
    <property type="evidence" value="ECO:0007669"/>
    <property type="project" value="UniProtKB-SubCell"/>
</dbReference>
<evidence type="ECO:0000256" key="2">
    <source>
        <dbReference type="ARBA" id="ARBA00022824"/>
    </source>
</evidence>
<dbReference type="PANTHER" id="PTHR23249:SF16">
    <property type="entry name" value="TRAFFICKING PROTEIN PARTICLE COMPLEX SUBUNIT 1"/>
    <property type="match status" value="1"/>
</dbReference>
<keyword evidence="4 6" id="KW-0333">Golgi apparatus</keyword>
<keyword evidence="2 6" id="KW-0256">Endoplasmic reticulum</keyword>
<evidence type="ECO:0000256" key="3">
    <source>
        <dbReference type="ARBA" id="ARBA00022892"/>
    </source>
</evidence>
<dbReference type="EMBL" id="KV454215">
    <property type="protein sequence ID" value="ODQ56779.1"/>
    <property type="molecule type" value="Genomic_DNA"/>
</dbReference>
<dbReference type="GeneID" id="30202517"/>
<protein>
    <recommendedName>
        <fullName evidence="6">Trafficking protein particle complex subunit</fullName>
    </recommendedName>
</protein>
<dbReference type="AlphaFoldDB" id="A0A1E3NUB8"/>
<dbReference type="RefSeq" id="XP_019035986.1">
    <property type="nucleotide sequence ID" value="XM_019185271.1"/>
</dbReference>
<keyword evidence="1 6" id="KW-0813">Transport</keyword>
<sequence length="156" mass="17927">MTIYSFWIFDRHCNCIYNREWTQIIPQHTTDSSSLPSGSINSKNSEDAAKLLFGALFSLRNIARKLGDGFDEENTLNSYSTAKYRAHFYESASGLRFCILSDPKTQHLQNVLKDIYSNIYVEHIVKNPLSPVDFKPGSKITNPRFIRLIDNYLPTI</sequence>
<dbReference type="GO" id="GO:1990070">
    <property type="term" value="C:TRAPPI protein complex"/>
    <property type="evidence" value="ECO:0007669"/>
    <property type="project" value="EnsemblFungi"/>
</dbReference>
<keyword evidence="8" id="KW-1185">Reference proteome</keyword>
<dbReference type="PANTHER" id="PTHR23249">
    <property type="entry name" value="TRAFFICKING PROTEIN PARTICLE COMPLEX SUBUNIT"/>
    <property type="match status" value="1"/>
</dbReference>
<dbReference type="STRING" id="683960.A0A1E3NUB8"/>
<dbReference type="OrthoDB" id="3364529at2759"/>
<dbReference type="InterPro" id="IPR007233">
    <property type="entry name" value="TRAPPC"/>
</dbReference>
<dbReference type="Gene3D" id="3.30.450.70">
    <property type="match status" value="1"/>
</dbReference>
<keyword evidence="3 6" id="KW-0931">ER-Golgi transport</keyword>
<dbReference type="GO" id="GO:1990071">
    <property type="term" value="C:TRAPPII protein complex"/>
    <property type="evidence" value="ECO:0007669"/>
    <property type="project" value="EnsemblFungi"/>
</dbReference>